<evidence type="ECO:0000256" key="6">
    <source>
        <dbReference type="ARBA" id="ARBA00022842"/>
    </source>
</evidence>
<dbReference type="GO" id="GO:0005634">
    <property type="term" value="C:nucleus"/>
    <property type="evidence" value="ECO:0007669"/>
    <property type="project" value="UniProtKB-SubCell"/>
</dbReference>
<keyword evidence="12" id="KW-1185">Reference proteome</keyword>
<proteinExistence type="inferred from homology"/>
<feature type="region of interest" description="Disordered" evidence="9">
    <location>
        <begin position="573"/>
        <end position="594"/>
    </location>
</feature>
<feature type="compositionally biased region" description="Low complexity" evidence="9">
    <location>
        <begin position="123"/>
        <end position="135"/>
    </location>
</feature>
<keyword evidence="8" id="KW-0539">Nucleus</keyword>
<evidence type="ECO:0000256" key="8">
    <source>
        <dbReference type="RuleBase" id="RU365033"/>
    </source>
</evidence>
<dbReference type="Pfam" id="PF21170">
    <property type="entry name" value="FAN1_TPR"/>
    <property type="match status" value="1"/>
</dbReference>
<keyword evidence="5 8" id="KW-0378">Hydrolase</keyword>
<evidence type="ECO:0000313" key="12">
    <source>
        <dbReference type="Proteomes" id="UP001149090"/>
    </source>
</evidence>
<evidence type="ECO:0000256" key="7">
    <source>
        <dbReference type="ARBA" id="ARBA00023211"/>
    </source>
</evidence>
<accession>A0A9Q0RFI6</accession>
<keyword evidence="6 8" id="KW-0460">Magnesium</keyword>
<keyword evidence="8" id="KW-0227">DNA damage</keyword>
<feature type="compositionally biased region" description="Polar residues" evidence="9">
    <location>
        <begin position="1"/>
        <end position="20"/>
    </location>
</feature>
<keyword evidence="8" id="KW-0234">DNA repair</keyword>
<keyword evidence="7 8" id="KW-0464">Manganese</keyword>
<feature type="compositionally biased region" description="Polar residues" evidence="9">
    <location>
        <begin position="82"/>
        <end position="93"/>
    </location>
</feature>
<feature type="region of interest" description="Disordered" evidence="9">
    <location>
        <begin position="123"/>
        <end position="154"/>
    </location>
</feature>
<keyword evidence="3 8" id="KW-0540">Nuclease</keyword>
<evidence type="ECO:0000256" key="2">
    <source>
        <dbReference type="ARBA" id="ARBA00005533"/>
    </source>
</evidence>
<reference evidence="11" key="1">
    <citation type="submission" date="2022-10" db="EMBL/GenBank/DDBJ databases">
        <title>Novel sulphate-reducing endosymbionts in the free-living metamonad Anaeramoeba.</title>
        <authorList>
            <person name="Jerlstrom-Hultqvist J."/>
            <person name="Cepicka I."/>
            <person name="Gallot-Lavallee L."/>
            <person name="Salas-Leiva D."/>
            <person name="Curtis B.A."/>
            <person name="Zahonova K."/>
            <person name="Pipaliya S."/>
            <person name="Dacks J."/>
            <person name="Roger A.J."/>
        </authorList>
    </citation>
    <scope>NUCLEOTIDE SEQUENCE</scope>
    <source>
        <strain evidence="11">BMAN</strain>
    </source>
</reference>
<keyword evidence="4 8" id="KW-0479">Metal-binding</keyword>
<dbReference type="InterPro" id="IPR049126">
    <property type="entry name" value="FAN1-like_TPR"/>
</dbReference>
<evidence type="ECO:0000256" key="4">
    <source>
        <dbReference type="ARBA" id="ARBA00022723"/>
    </source>
</evidence>
<dbReference type="InterPro" id="IPR049132">
    <property type="entry name" value="FAN1-like_euk"/>
</dbReference>
<evidence type="ECO:0000259" key="10">
    <source>
        <dbReference type="SMART" id="SM00990"/>
    </source>
</evidence>
<dbReference type="InterPro" id="IPR033315">
    <property type="entry name" value="Fan1-like"/>
</dbReference>
<dbReference type="InterPro" id="IPR011856">
    <property type="entry name" value="tRNA_endonuc-like_dom_sf"/>
</dbReference>
<dbReference type="GO" id="GO:0004528">
    <property type="term" value="F:phosphodiesterase I activity"/>
    <property type="evidence" value="ECO:0007669"/>
    <property type="project" value="UniProtKB-EC"/>
</dbReference>
<feature type="region of interest" description="Disordered" evidence="9">
    <location>
        <begin position="1"/>
        <end position="51"/>
    </location>
</feature>
<feature type="compositionally biased region" description="Low complexity" evidence="9">
    <location>
        <begin position="21"/>
        <end position="45"/>
    </location>
</feature>
<dbReference type="AlphaFoldDB" id="A0A9Q0RFI6"/>
<dbReference type="EMBL" id="JAPDFW010000056">
    <property type="protein sequence ID" value="KAJ5077743.1"/>
    <property type="molecule type" value="Genomic_DNA"/>
</dbReference>
<feature type="domain" description="VRR-NUC" evidence="10">
    <location>
        <begin position="718"/>
        <end position="835"/>
    </location>
</feature>
<protein>
    <recommendedName>
        <fullName evidence="8">Fanconi-associated nuclease</fullName>
        <ecNumber evidence="8">3.1.4.1</ecNumber>
    </recommendedName>
</protein>
<dbReference type="GO" id="GO:0008409">
    <property type="term" value="F:5'-3' exonuclease activity"/>
    <property type="evidence" value="ECO:0007669"/>
    <property type="project" value="TreeGrafter"/>
</dbReference>
<dbReference type="PANTHER" id="PTHR15749:SF4">
    <property type="entry name" value="FANCONI-ASSOCIATED NUCLEASE 1"/>
    <property type="match status" value="1"/>
</dbReference>
<evidence type="ECO:0000256" key="3">
    <source>
        <dbReference type="ARBA" id="ARBA00022722"/>
    </source>
</evidence>
<evidence type="ECO:0000256" key="1">
    <source>
        <dbReference type="ARBA" id="ARBA00000983"/>
    </source>
</evidence>
<comment type="caution">
    <text evidence="11">The sequence shown here is derived from an EMBL/GenBank/DDBJ whole genome shotgun (WGS) entry which is preliminary data.</text>
</comment>
<dbReference type="EC" id="3.1.4.1" evidence="8"/>
<sequence>MDNIESKTNLESQTNLETNSQTNLKTNSKTQTNLKTNLKTNSKTNSKTEEDFMNISQTNQNSQTNEDFMNISQTNQNSQTNEDYMNNSQTNDLKTNEDYMNNSQTNQNSQTEEYFMNISQTNQNENNENNQNENNENNENENNENNENNQNENENQKSLPFFVSHFLDCLQIVLEKDSFANTIYFNQNELQIIKNFIQNTSLNEKKIYLRLFARKNLLFRFSEIQQRYSQEIDSSTPLKSILQNLKTQKLFLDNKNKSNISSEQMCQYLKKKDLIEVIQKSAISSPKLSPSKLNASNKKNLKKMILDSIQKQQSNKSFQMTLFGQPILTKNILLSVFGDFVQLDPSKKEIFQRVLFVIFLNDNTSSFSFYSSSSNSNSNSISNSISSDSNSFFPLQETKYPNYKIIKKTPLFQSRQDLLDYIQAREIYLQFHSALYEESELSKQSAFDIFETALSFISDFAHNEQKLNNFISLPQYMQNFSQFWIYIKILTKGIPEFLQKKRNSKKEKQILKLLLSLNFNHPLRNEWFDRITILFNTHLKSKAKAQTWCQKALNDKYLNNLFRFKIERRLTRVQSSPKRKKDEKQEKDDQEEQQLQLSFNLPKEKIIYAKPFRSPKPTSRFAKRLYFSETNPDEILTVEEFALEHYIMEKYYENCVHTETSLWKMLFVVLLWQEIYETQVPDVFQTPYQTYPLDLFTTDFYKNRKTQIDQKLAQISQMNTQELNQYFSLKWESHYGTACIAVSWEKFDFSILLDILACLGGLRLSKILRYFAIDFKLHSSGMPDLCSWSSVKQEFENICLIEVKSQNDRLSDIQKYWITILQKCGVYVEICRVLDFDEKEQKNQ</sequence>
<dbReference type="OMA" id="ECRVESM"/>
<comment type="catalytic activity">
    <reaction evidence="1 8">
        <text>Hydrolytically removes 5'-nucleotides successively from the 3'-hydroxy termini of 3'-hydroxy-terminated oligonucleotides.</text>
        <dbReference type="EC" id="3.1.4.1"/>
    </reaction>
</comment>
<comment type="cofactor">
    <cofactor evidence="8">
        <name>Mg(2+)</name>
        <dbReference type="ChEBI" id="CHEBI:18420"/>
    </cofactor>
    <cofactor evidence="8">
        <name>Mn(2+)</name>
        <dbReference type="ChEBI" id="CHEBI:29035"/>
    </cofactor>
</comment>
<feature type="region of interest" description="Disordered" evidence="9">
    <location>
        <begin position="77"/>
        <end position="107"/>
    </location>
</feature>
<name>A0A9Q0RFI6_ANAIG</name>
<dbReference type="PANTHER" id="PTHR15749">
    <property type="entry name" value="FANCONI-ASSOCIATED NUCLEASE 1"/>
    <property type="match status" value="1"/>
</dbReference>
<evidence type="ECO:0000256" key="9">
    <source>
        <dbReference type="SAM" id="MobiDB-lite"/>
    </source>
</evidence>
<evidence type="ECO:0000256" key="5">
    <source>
        <dbReference type="ARBA" id="ARBA00022801"/>
    </source>
</evidence>
<comment type="similarity">
    <text evidence="2 8">Belongs to the FAN1 family.</text>
</comment>
<dbReference type="CDD" id="cd22326">
    <property type="entry name" value="FAN1-like"/>
    <property type="match status" value="1"/>
</dbReference>
<dbReference type="Gene3D" id="3.40.1350.10">
    <property type="match status" value="1"/>
</dbReference>
<organism evidence="11 12">
    <name type="scientific">Anaeramoeba ignava</name>
    <name type="common">Anaerobic marine amoeba</name>
    <dbReference type="NCBI Taxonomy" id="1746090"/>
    <lineage>
        <taxon>Eukaryota</taxon>
        <taxon>Metamonada</taxon>
        <taxon>Anaeramoebidae</taxon>
        <taxon>Anaeramoeba</taxon>
    </lineage>
</organism>
<dbReference type="OrthoDB" id="76364at2759"/>
<evidence type="ECO:0000313" key="11">
    <source>
        <dbReference type="EMBL" id="KAJ5077743.1"/>
    </source>
</evidence>
<dbReference type="GO" id="GO:0036297">
    <property type="term" value="P:interstrand cross-link repair"/>
    <property type="evidence" value="ECO:0007669"/>
    <property type="project" value="InterPro"/>
</dbReference>
<comment type="function">
    <text evidence="8">Nuclease required for the repair of DNA interstrand cross-links (ICL). Acts as a 5'-3' exonuclease that anchors at a cut end of DNA and cleaves DNA successively at every third nucleotide, allowing to excise an ICL from one strand through flanking incisions.</text>
</comment>
<dbReference type="Proteomes" id="UP001149090">
    <property type="component" value="Unassembled WGS sequence"/>
</dbReference>
<dbReference type="GO" id="GO:0046872">
    <property type="term" value="F:metal ion binding"/>
    <property type="evidence" value="ECO:0007669"/>
    <property type="project" value="UniProtKB-KW"/>
</dbReference>
<dbReference type="Pfam" id="PF08774">
    <property type="entry name" value="VRR_NUC"/>
    <property type="match status" value="1"/>
</dbReference>
<gene>
    <name evidence="11" type="ORF">M0811_05433</name>
</gene>
<dbReference type="GO" id="GO:0070336">
    <property type="term" value="F:flap-structured DNA binding"/>
    <property type="evidence" value="ECO:0007669"/>
    <property type="project" value="TreeGrafter"/>
</dbReference>
<comment type="subcellular location">
    <subcellularLocation>
        <location evidence="8">Nucleus</location>
    </subcellularLocation>
</comment>
<dbReference type="InterPro" id="IPR014883">
    <property type="entry name" value="VRR_NUC"/>
</dbReference>
<dbReference type="GO" id="GO:0017108">
    <property type="term" value="F:5'-flap endonuclease activity"/>
    <property type="evidence" value="ECO:0007669"/>
    <property type="project" value="TreeGrafter"/>
</dbReference>
<dbReference type="SMART" id="SM00990">
    <property type="entry name" value="VRR_NUC"/>
    <property type="match status" value="1"/>
</dbReference>